<evidence type="ECO:0000313" key="1">
    <source>
        <dbReference type="EMBL" id="KGR85763.1"/>
    </source>
</evidence>
<dbReference type="Proteomes" id="UP000030437">
    <property type="component" value="Unassembled WGS sequence"/>
</dbReference>
<gene>
    <name evidence="1" type="ORF">CD32_07895</name>
</gene>
<accession>A0A0A3ISC8</accession>
<name>A0A0A3ISC8_9BACI</name>
<reference evidence="1 2" key="1">
    <citation type="submission" date="2014-02" db="EMBL/GenBank/DDBJ databases">
        <title>Draft genome sequence of Lysinibacillus odysseyi NBRC 100172.</title>
        <authorList>
            <person name="Zhang F."/>
            <person name="Wang G."/>
            <person name="Zhang L."/>
        </authorList>
    </citation>
    <scope>NUCLEOTIDE SEQUENCE [LARGE SCALE GENOMIC DNA]</scope>
    <source>
        <strain evidence="1 2">NBRC 100172</strain>
    </source>
</reference>
<dbReference type="EMBL" id="JPVP01000053">
    <property type="protein sequence ID" value="KGR85763.1"/>
    <property type="molecule type" value="Genomic_DNA"/>
</dbReference>
<sequence length="82" mass="9232">MRNEGNGIITREINFAKIFILYILKVHLNSYPTNRKGGINDDRYSEEGKCTSVAYASGGSGNRTDLFKMKAGHAGEQQVRWH</sequence>
<dbReference type="AlphaFoldDB" id="A0A0A3ISC8"/>
<proteinExistence type="predicted"/>
<dbReference type="STRING" id="1220589.CD32_07895"/>
<organism evidence="1 2">
    <name type="scientific">Lysinibacillus odysseyi 34hs-1 = NBRC 100172</name>
    <dbReference type="NCBI Taxonomy" id="1220589"/>
    <lineage>
        <taxon>Bacteria</taxon>
        <taxon>Bacillati</taxon>
        <taxon>Bacillota</taxon>
        <taxon>Bacilli</taxon>
        <taxon>Bacillales</taxon>
        <taxon>Bacillaceae</taxon>
        <taxon>Lysinibacillus</taxon>
    </lineage>
</organism>
<evidence type="ECO:0000313" key="2">
    <source>
        <dbReference type="Proteomes" id="UP000030437"/>
    </source>
</evidence>
<protein>
    <submittedName>
        <fullName evidence="1">Uncharacterized protein</fullName>
    </submittedName>
</protein>
<comment type="caution">
    <text evidence="1">The sequence shown here is derived from an EMBL/GenBank/DDBJ whole genome shotgun (WGS) entry which is preliminary data.</text>
</comment>
<keyword evidence="2" id="KW-1185">Reference proteome</keyword>